<dbReference type="InterPro" id="IPR011545">
    <property type="entry name" value="DEAD/DEAH_box_helicase_dom"/>
</dbReference>
<sequence>MRQSRDSRKAYRRNKQQQAVDAKAADEAKYFWQCVDRGGAAPPLAGARELFGQQSTGINFAQYEKIPVTRGKGTPSNKEIAPLQSFRDVNGVPPWLKATLTGKDRLNYETPTPIQKHTIPLALAGHDVVATAQTGSGKTVAFLLPCLTAASAAAKERRKANQKGPATPSTLVLAPTRELATQIAEECAKLCFDAPRQQKNWCVCCYGGANARPQLSFLARGVEVLVATPGRLVDFLERSTQRGPLVDLSNVRFAVLDEADRMLDMGFEPQLKRIVAYLPSSLQRQTLMFSATFSQAVKGVAQTYLDGSRLAEVTVGRVGSSVASISQFLVEAPRSGRKQDKFPLLRDVLVPNEKTIVFVQRKRDTAWVCRELRKKLNVRAEDIHGDRNQSQREAALAAFKAGRCDVLCATDVAARGLDVTDVQHVVQFDLPQDEFDTYVHRIGRTGRAGKTGRATAFFVPGYETNRGNQDLHRDLVRLFKENKQPLPSWFLDTQNPRSAKNNGHVDAKRAGSYGDRGGDRGGNGYADRGGKGGGRGGGRGKGSDGGRGGRGGFDGGRGGGRGKGKGGKGGKGRERRYDDEAPLPGTRAEAIQRERAAKAKAKAQEPEQPAFRNHREYIAWLTKQKEAQEKRDAAPPPAPRQKKNGAPPPPPPSFVENGKGRGGRGGGRGRGGRGRGGKGGRGDAKKKVEVIDVTAPAKSRRRGSRKGAE</sequence>
<evidence type="ECO:0000313" key="10">
    <source>
        <dbReference type="EMBL" id="CAH0371424.1"/>
    </source>
</evidence>
<feature type="compositionally biased region" description="Basic residues" evidence="7">
    <location>
        <begin position="698"/>
        <end position="709"/>
    </location>
</feature>
<evidence type="ECO:0000256" key="2">
    <source>
        <dbReference type="ARBA" id="ARBA00022741"/>
    </source>
</evidence>
<dbReference type="InterPro" id="IPR014001">
    <property type="entry name" value="Helicase_ATP-bd"/>
</dbReference>
<dbReference type="InterPro" id="IPR027417">
    <property type="entry name" value="P-loop_NTPase"/>
</dbReference>
<dbReference type="EMBL" id="CAKKNE010000003">
    <property type="protein sequence ID" value="CAH0371424.1"/>
    <property type="molecule type" value="Genomic_DNA"/>
</dbReference>
<reference evidence="10" key="1">
    <citation type="submission" date="2021-11" db="EMBL/GenBank/DDBJ databases">
        <authorList>
            <consortium name="Genoscope - CEA"/>
            <person name="William W."/>
        </authorList>
    </citation>
    <scope>NUCLEOTIDE SEQUENCE</scope>
</reference>
<evidence type="ECO:0000313" key="11">
    <source>
        <dbReference type="Proteomes" id="UP000789595"/>
    </source>
</evidence>
<dbReference type="AlphaFoldDB" id="A0A8J2WXH2"/>
<evidence type="ECO:0000256" key="3">
    <source>
        <dbReference type="ARBA" id="ARBA00022801"/>
    </source>
</evidence>
<dbReference type="EC" id="3.6.4.13" evidence="1"/>
<dbReference type="CDD" id="cd18787">
    <property type="entry name" value="SF2_C_DEAD"/>
    <property type="match status" value="1"/>
</dbReference>
<feature type="compositionally biased region" description="Basic and acidic residues" evidence="7">
    <location>
        <begin position="590"/>
        <end position="605"/>
    </location>
</feature>
<protein>
    <recommendedName>
        <fullName evidence="1">RNA helicase</fullName>
        <ecNumber evidence="1">3.6.4.13</ecNumber>
    </recommendedName>
</protein>
<keyword evidence="2 6" id="KW-0547">Nucleotide-binding</keyword>
<dbReference type="GO" id="GO:0016787">
    <property type="term" value="F:hydrolase activity"/>
    <property type="evidence" value="ECO:0007669"/>
    <property type="project" value="UniProtKB-KW"/>
</dbReference>
<gene>
    <name evidence="10" type="ORF">PECAL_3P13670</name>
</gene>
<evidence type="ECO:0000256" key="6">
    <source>
        <dbReference type="RuleBase" id="RU000492"/>
    </source>
</evidence>
<evidence type="ECO:0000259" key="8">
    <source>
        <dbReference type="PROSITE" id="PS51192"/>
    </source>
</evidence>
<dbReference type="Proteomes" id="UP000789595">
    <property type="component" value="Unassembled WGS sequence"/>
</dbReference>
<dbReference type="Gene3D" id="3.40.50.300">
    <property type="entry name" value="P-loop containing nucleotide triphosphate hydrolases"/>
    <property type="match status" value="2"/>
</dbReference>
<feature type="compositionally biased region" description="Basic and acidic residues" evidence="7">
    <location>
        <begin position="613"/>
        <end position="633"/>
    </location>
</feature>
<dbReference type="InterPro" id="IPR001650">
    <property type="entry name" value="Helicase_C-like"/>
</dbReference>
<feature type="domain" description="Helicase ATP-binding" evidence="8">
    <location>
        <begin position="119"/>
        <end position="311"/>
    </location>
</feature>
<dbReference type="OrthoDB" id="196131at2759"/>
<dbReference type="GO" id="GO:0003724">
    <property type="term" value="F:RNA helicase activity"/>
    <property type="evidence" value="ECO:0007669"/>
    <property type="project" value="UniProtKB-EC"/>
</dbReference>
<keyword evidence="3 6" id="KW-0378">Hydrolase</keyword>
<proteinExistence type="inferred from homology"/>
<dbReference type="PANTHER" id="PTHR47958">
    <property type="entry name" value="ATP-DEPENDENT RNA HELICASE DBP3"/>
    <property type="match status" value="1"/>
</dbReference>
<feature type="compositionally biased region" description="Polar residues" evidence="7">
    <location>
        <begin position="491"/>
        <end position="501"/>
    </location>
</feature>
<feature type="domain" description="Helicase C-terminal" evidence="9">
    <location>
        <begin position="344"/>
        <end position="494"/>
    </location>
</feature>
<evidence type="ECO:0000256" key="5">
    <source>
        <dbReference type="ARBA" id="ARBA00022840"/>
    </source>
</evidence>
<accession>A0A8J2WXH2</accession>
<feature type="compositionally biased region" description="Basic residues" evidence="7">
    <location>
        <begin position="560"/>
        <end position="570"/>
    </location>
</feature>
<feature type="compositionally biased region" description="Basic and acidic residues" evidence="7">
    <location>
        <begin position="680"/>
        <end position="690"/>
    </location>
</feature>
<keyword evidence="4 6" id="KW-0347">Helicase</keyword>
<evidence type="ECO:0000256" key="1">
    <source>
        <dbReference type="ARBA" id="ARBA00012552"/>
    </source>
</evidence>
<evidence type="ECO:0000256" key="4">
    <source>
        <dbReference type="ARBA" id="ARBA00022806"/>
    </source>
</evidence>
<keyword evidence="5 6" id="KW-0067">ATP-binding</keyword>
<dbReference type="SMART" id="SM00490">
    <property type="entry name" value="HELICc"/>
    <property type="match status" value="1"/>
</dbReference>
<feature type="compositionally biased region" description="Gly residues" evidence="7">
    <location>
        <begin position="531"/>
        <end position="559"/>
    </location>
</feature>
<name>A0A8J2WXH2_9STRA</name>
<dbReference type="SUPFAM" id="SSF52540">
    <property type="entry name" value="P-loop containing nucleoside triphosphate hydrolases"/>
    <property type="match status" value="1"/>
</dbReference>
<comment type="similarity">
    <text evidence="6">Belongs to the DEAD box helicase family.</text>
</comment>
<feature type="region of interest" description="Disordered" evidence="7">
    <location>
        <begin position="489"/>
        <end position="709"/>
    </location>
</feature>
<organism evidence="10 11">
    <name type="scientific">Pelagomonas calceolata</name>
    <dbReference type="NCBI Taxonomy" id="35677"/>
    <lineage>
        <taxon>Eukaryota</taxon>
        <taxon>Sar</taxon>
        <taxon>Stramenopiles</taxon>
        <taxon>Ochrophyta</taxon>
        <taxon>Pelagophyceae</taxon>
        <taxon>Pelagomonadales</taxon>
        <taxon>Pelagomonadaceae</taxon>
        <taxon>Pelagomonas</taxon>
    </lineage>
</organism>
<evidence type="ECO:0000256" key="7">
    <source>
        <dbReference type="SAM" id="MobiDB-lite"/>
    </source>
</evidence>
<feature type="region of interest" description="Disordered" evidence="7">
    <location>
        <begin position="1"/>
        <end position="22"/>
    </location>
</feature>
<dbReference type="InterPro" id="IPR000629">
    <property type="entry name" value="RNA-helicase_DEAD-box_CS"/>
</dbReference>
<comment type="caution">
    <text evidence="10">The sequence shown here is derived from an EMBL/GenBank/DDBJ whole genome shotgun (WGS) entry which is preliminary data.</text>
</comment>
<dbReference type="PROSITE" id="PS51192">
    <property type="entry name" value="HELICASE_ATP_BIND_1"/>
    <property type="match status" value="1"/>
</dbReference>
<dbReference type="Pfam" id="PF00270">
    <property type="entry name" value="DEAD"/>
    <property type="match status" value="1"/>
</dbReference>
<dbReference type="GO" id="GO:0003676">
    <property type="term" value="F:nucleic acid binding"/>
    <property type="evidence" value="ECO:0007669"/>
    <property type="project" value="InterPro"/>
</dbReference>
<dbReference type="GO" id="GO:0005524">
    <property type="term" value="F:ATP binding"/>
    <property type="evidence" value="ECO:0007669"/>
    <property type="project" value="UniProtKB-KW"/>
</dbReference>
<dbReference type="PROSITE" id="PS51194">
    <property type="entry name" value="HELICASE_CTER"/>
    <property type="match status" value="1"/>
</dbReference>
<dbReference type="Pfam" id="PF00271">
    <property type="entry name" value="Helicase_C"/>
    <property type="match status" value="1"/>
</dbReference>
<keyword evidence="11" id="KW-1185">Reference proteome</keyword>
<dbReference type="SMART" id="SM00487">
    <property type="entry name" value="DEXDc"/>
    <property type="match status" value="1"/>
</dbReference>
<evidence type="ECO:0000259" key="9">
    <source>
        <dbReference type="PROSITE" id="PS51194"/>
    </source>
</evidence>
<dbReference type="PROSITE" id="PS00039">
    <property type="entry name" value="DEAD_ATP_HELICASE"/>
    <property type="match status" value="1"/>
</dbReference>